<name>A0A166F1M9_9AGAM</name>
<dbReference type="CDD" id="cd10170">
    <property type="entry name" value="ASKHA_NBD_HSP70"/>
    <property type="match status" value="1"/>
</dbReference>
<dbReference type="SUPFAM" id="SSF53067">
    <property type="entry name" value="Actin-like ATPase domain"/>
    <property type="match status" value="2"/>
</dbReference>
<evidence type="ECO:0000313" key="1">
    <source>
        <dbReference type="EMBL" id="KZP16338.1"/>
    </source>
</evidence>
<accession>A0A166F1M9</accession>
<dbReference type="Proteomes" id="UP000076532">
    <property type="component" value="Unassembled WGS sequence"/>
</dbReference>
<gene>
    <name evidence="1" type="ORF">FIBSPDRAFT_794606</name>
</gene>
<dbReference type="EMBL" id="KV417594">
    <property type="protein sequence ID" value="KZP16338.1"/>
    <property type="molecule type" value="Genomic_DNA"/>
</dbReference>
<organism evidence="1 2">
    <name type="scientific">Athelia psychrophila</name>
    <dbReference type="NCBI Taxonomy" id="1759441"/>
    <lineage>
        <taxon>Eukaryota</taxon>
        <taxon>Fungi</taxon>
        <taxon>Dikarya</taxon>
        <taxon>Basidiomycota</taxon>
        <taxon>Agaricomycotina</taxon>
        <taxon>Agaricomycetes</taxon>
        <taxon>Agaricomycetidae</taxon>
        <taxon>Atheliales</taxon>
        <taxon>Atheliaceae</taxon>
        <taxon>Athelia</taxon>
    </lineage>
</organism>
<dbReference type="Gene3D" id="3.30.420.40">
    <property type="match status" value="2"/>
</dbReference>
<dbReference type="AlphaFoldDB" id="A0A166F1M9"/>
<reference evidence="1 2" key="1">
    <citation type="journal article" date="2016" name="Mol. Biol. Evol.">
        <title>Comparative Genomics of Early-Diverging Mushroom-Forming Fungi Provides Insights into the Origins of Lignocellulose Decay Capabilities.</title>
        <authorList>
            <person name="Nagy L.G."/>
            <person name="Riley R."/>
            <person name="Tritt A."/>
            <person name="Adam C."/>
            <person name="Daum C."/>
            <person name="Floudas D."/>
            <person name="Sun H."/>
            <person name="Yadav J.S."/>
            <person name="Pangilinan J."/>
            <person name="Larsson K.H."/>
            <person name="Matsuura K."/>
            <person name="Barry K."/>
            <person name="Labutti K."/>
            <person name="Kuo R."/>
            <person name="Ohm R.A."/>
            <person name="Bhattacharya S.S."/>
            <person name="Shirouzu T."/>
            <person name="Yoshinaga Y."/>
            <person name="Martin F.M."/>
            <person name="Grigoriev I.V."/>
            <person name="Hibbett D.S."/>
        </authorList>
    </citation>
    <scope>NUCLEOTIDE SEQUENCE [LARGE SCALE GENOMIC DNA]</scope>
    <source>
        <strain evidence="1 2">CBS 109695</strain>
    </source>
</reference>
<dbReference type="STRING" id="436010.A0A166F1M9"/>
<dbReference type="InterPro" id="IPR043129">
    <property type="entry name" value="ATPase_NBD"/>
</dbReference>
<dbReference type="OrthoDB" id="2963168at2759"/>
<protein>
    <recommendedName>
        <fullName evidence="3">Actin-like ATPase domain-containing protein</fullName>
    </recommendedName>
</protein>
<sequence>MASSEETTRRGPYKGTSRRLVVSIDVGTTFTAASFCILQPGSVPKFEEILRWPKQAVPDAKVPSVLYYDTDDKACAFGAETDDEDTIIKAEEEEWRKTEWWKLHLRPSHLPIIKDLKLPSLPANVTVDDIFADHLGYVNRQVKEYITSTYGDGANIWDTLSPTMYVILTTPNGWEGSQQNRMRQAAIKAGLVDANGGQRVKFVSEAEAAVLYAADTGSVNDWLVQDGHLIICDCGGGTIDITGYKITGTAPLRLEESSASRCYLAGAVFVTEAAKTYLKTHLKTTEWDNEDAINKAVSSFDRSAKRKFEGPDSTSWIQLDGHKTLPKLNITRGKMKISGETMASFYAESLRCIKEGLDIAFENGQKMADKIILVGGLASSPYVYAELVKWGKDSGISVSRPDGPTTKAVANGALAWHIDNAVTSRFARYHYGVEIRATHDPANKEHEGRETYPDPHDGTARILNVWSGIVKKNVKVEGGQEFISSYRFISDSDVETFERAVKVFVYRRAVPPLFTTFPGKARYQPGFEVICTVQADLKQCLNESPISVYPNGDGYRTINFEMCLSLGETEIAARMRWKEDGEYKYSPASIAYE</sequence>
<dbReference type="PANTHER" id="PTHR14187">
    <property type="entry name" value="ALPHA KINASE/ELONGATION FACTOR 2 KINASE"/>
    <property type="match status" value="1"/>
</dbReference>
<proteinExistence type="predicted"/>
<evidence type="ECO:0008006" key="3">
    <source>
        <dbReference type="Google" id="ProtNLM"/>
    </source>
</evidence>
<dbReference type="Gene3D" id="3.90.640.10">
    <property type="entry name" value="Actin, Chain A, domain 4"/>
    <property type="match status" value="1"/>
</dbReference>
<evidence type="ECO:0000313" key="2">
    <source>
        <dbReference type="Proteomes" id="UP000076532"/>
    </source>
</evidence>
<dbReference type="PANTHER" id="PTHR14187:SF5">
    <property type="entry name" value="HEAT SHOCK 70 KDA PROTEIN 12A"/>
    <property type="match status" value="1"/>
</dbReference>
<keyword evidence="2" id="KW-1185">Reference proteome</keyword>